<feature type="non-terminal residue" evidence="8">
    <location>
        <position position="1"/>
    </location>
</feature>
<dbReference type="InterPro" id="IPR023395">
    <property type="entry name" value="MCP_dom_sf"/>
</dbReference>
<dbReference type="Gene3D" id="2.30.280.10">
    <property type="entry name" value="SRA-YDG"/>
    <property type="match status" value="2"/>
</dbReference>
<dbReference type="InterPro" id="IPR003105">
    <property type="entry name" value="SRA_YDG"/>
</dbReference>
<keyword evidence="4" id="KW-0472">Membrane</keyword>
<organism evidence="8">
    <name type="scientific">Rhododendron williamsianum</name>
    <dbReference type="NCBI Taxonomy" id="262921"/>
    <lineage>
        <taxon>Eukaryota</taxon>
        <taxon>Viridiplantae</taxon>
        <taxon>Streptophyta</taxon>
        <taxon>Embryophyta</taxon>
        <taxon>Tracheophyta</taxon>
        <taxon>Spermatophyta</taxon>
        <taxon>Magnoliopsida</taxon>
        <taxon>eudicotyledons</taxon>
        <taxon>Gunneridae</taxon>
        <taxon>Pentapetalae</taxon>
        <taxon>asterids</taxon>
        <taxon>Ericales</taxon>
        <taxon>Ericaceae</taxon>
        <taxon>Ericoideae</taxon>
        <taxon>Rhodoreae</taxon>
        <taxon>Rhododendron</taxon>
    </lineage>
</organism>
<comment type="subcellular location">
    <subcellularLocation>
        <location evidence="1">Chromosome</location>
    </subcellularLocation>
    <subcellularLocation>
        <location evidence="2">Membrane</location>
    </subcellularLocation>
    <subcellularLocation>
        <location evidence="6">Nucleus</location>
    </subcellularLocation>
</comment>
<evidence type="ECO:0000256" key="5">
    <source>
        <dbReference type="ARBA" id="ARBA00023242"/>
    </source>
</evidence>
<evidence type="ECO:0000256" key="3">
    <source>
        <dbReference type="ARBA" id="ARBA00022692"/>
    </source>
</evidence>
<comment type="caution">
    <text evidence="8">The sequence shown here is derived from an EMBL/GenBank/DDBJ whole genome shotgun (WGS) entry which is preliminary data.</text>
</comment>
<accession>A0A6A4K9M1</accession>
<evidence type="ECO:0000313" key="8">
    <source>
        <dbReference type="EMBL" id="KAE9445776.1"/>
    </source>
</evidence>
<dbReference type="InterPro" id="IPR036987">
    <property type="entry name" value="SRA-YDG_sf"/>
</dbReference>
<dbReference type="Pfam" id="PF02182">
    <property type="entry name" value="SAD_SRA"/>
    <property type="match status" value="1"/>
</dbReference>
<dbReference type="AlphaFoldDB" id="A0A6A4K9M1"/>
<dbReference type="InterPro" id="IPR051357">
    <property type="entry name" value="H3K9_HMTase_SUVAR3-9"/>
</dbReference>
<dbReference type="PANTHER" id="PTHR45660:SF94">
    <property type="entry name" value="HISTONE-LYSINE N-METHYLTRANSFERASE, H3 LYSINE-9 SPECIFIC SUVH4"/>
    <property type="match status" value="1"/>
</dbReference>
<dbReference type="OrthoDB" id="5792673at2759"/>
<dbReference type="InterPro" id="IPR015947">
    <property type="entry name" value="PUA-like_sf"/>
</dbReference>
<evidence type="ECO:0000259" key="7">
    <source>
        <dbReference type="PROSITE" id="PS51015"/>
    </source>
</evidence>
<keyword evidence="5 6" id="KW-0539">Nucleus</keyword>
<dbReference type="GO" id="GO:0042054">
    <property type="term" value="F:histone methyltransferase activity"/>
    <property type="evidence" value="ECO:0007669"/>
    <property type="project" value="TreeGrafter"/>
</dbReference>
<sequence length="267" mass="30050">MSDGGEIRARGLSYVNAMLIQWSRERLGSSSLVFRHPDVLAAVHSLGDANLATAVACYPVRRDKNTIVQITQIPPTAGAMGNIISSAIMVPKELIMQRMQAGAKGRSWEVLLRILEKDGVLRMRQTNAELYLKKQIGSVLGIHIRHRFFSQVEMVVVGFYNHWLNEIDYIGEIAKKDYPRYTLPLKIVIVISGQHEDDSDNCEDVVYTGQGFHSNWLNEIDYMGKIAKKDYLCYTLQLAIVIVIPGQYEDDLDNCEDIVYIGQGGND</sequence>
<evidence type="ECO:0000256" key="6">
    <source>
        <dbReference type="PROSITE-ProRule" id="PRU00358"/>
    </source>
</evidence>
<name>A0A6A4K9M1_9ERIC</name>
<reference evidence="8" key="1">
    <citation type="journal article" date="2019" name="Genome Biol. Evol.">
        <title>The Rhododendron genome and chromosomal organization provide insight into shared whole-genome duplications across the heath family (Ericaceae).</title>
        <authorList>
            <person name="Soza V.L."/>
            <person name="Lindsley D."/>
            <person name="Waalkes A."/>
            <person name="Ramage E."/>
            <person name="Patwardhan R.P."/>
            <person name="Burton J.N."/>
            <person name="Adey A."/>
            <person name="Kumar A."/>
            <person name="Qiu R."/>
            <person name="Shendure J."/>
            <person name="Hall B."/>
        </authorList>
    </citation>
    <scope>NUCLEOTIDE SEQUENCE</scope>
    <source>
        <strain evidence="8">RSF 1966-606</strain>
    </source>
</reference>
<dbReference type="PROSITE" id="PS51015">
    <property type="entry name" value="YDG"/>
    <property type="match status" value="1"/>
</dbReference>
<proteinExistence type="predicted"/>
<dbReference type="SUPFAM" id="SSF103506">
    <property type="entry name" value="Mitochondrial carrier"/>
    <property type="match status" value="1"/>
</dbReference>
<dbReference type="GO" id="GO:0016020">
    <property type="term" value="C:membrane"/>
    <property type="evidence" value="ECO:0007669"/>
    <property type="project" value="UniProtKB-SubCell"/>
</dbReference>
<keyword evidence="3" id="KW-0812">Transmembrane</keyword>
<dbReference type="SUPFAM" id="SSF88697">
    <property type="entry name" value="PUA domain-like"/>
    <property type="match status" value="2"/>
</dbReference>
<dbReference type="GO" id="GO:0003690">
    <property type="term" value="F:double-stranded DNA binding"/>
    <property type="evidence" value="ECO:0007669"/>
    <property type="project" value="TreeGrafter"/>
</dbReference>
<protein>
    <recommendedName>
        <fullName evidence="7">YDG domain-containing protein</fullName>
    </recommendedName>
</protein>
<evidence type="ECO:0000256" key="4">
    <source>
        <dbReference type="ARBA" id="ARBA00023136"/>
    </source>
</evidence>
<dbReference type="EMBL" id="QEFC01004006">
    <property type="protein sequence ID" value="KAE9445776.1"/>
    <property type="molecule type" value="Genomic_DNA"/>
</dbReference>
<dbReference type="GO" id="GO:0005694">
    <property type="term" value="C:chromosome"/>
    <property type="evidence" value="ECO:0007669"/>
    <property type="project" value="UniProtKB-SubCell"/>
</dbReference>
<dbReference type="GO" id="GO:0005634">
    <property type="term" value="C:nucleus"/>
    <property type="evidence" value="ECO:0007669"/>
    <property type="project" value="UniProtKB-SubCell"/>
</dbReference>
<dbReference type="PANTHER" id="PTHR45660">
    <property type="entry name" value="HISTONE-LYSINE N-METHYLTRANSFERASE SETMAR"/>
    <property type="match status" value="1"/>
</dbReference>
<gene>
    <name evidence="8" type="ORF">C3L33_22326</name>
</gene>
<evidence type="ECO:0000256" key="2">
    <source>
        <dbReference type="ARBA" id="ARBA00004370"/>
    </source>
</evidence>
<feature type="domain" description="YDG" evidence="7">
    <location>
        <begin position="137"/>
        <end position="267"/>
    </location>
</feature>
<evidence type="ECO:0000256" key="1">
    <source>
        <dbReference type="ARBA" id="ARBA00004286"/>
    </source>
</evidence>